<sequence length="343" mass="37043">MTTTRPAARLEDVARLAGVSAKTVSNVVNDYVHVRPATRTRVQEAIDLLGYRPNVIARNLKNGRSGVIALALPELDAPYFAELAHHVVQAAMERGWTVLVDETGQIQDQALRARERSAVGGIREHLIDGVILNPLALDDADVERYGSVPVVLLGERLGSHLADHVAIDNEAAAAEATRHLIATGRRRIAVIGAQPPPFGHSARLRLRGYRDALAEAGIRYDPALVVTALNWRRQPGADAVRPLLELAEPPDAIFALNDLLALGAIRGLADAGLRVPQDVAVVGFDDIEESRYALPSLTTVAPDKQAIARSAVDHLARRLEHRSVAPEEVLVGHTLQIRESTAV</sequence>
<dbReference type="InterPro" id="IPR046335">
    <property type="entry name" value="LacI/GalR-like_sensor"/>
</dbReference>
<protein>
    <submittedName>
        <fullName evidence="5">DNA-binding LacI/PurR family transcriptional regulator</fullName>
    </submittedName>
</protein>
<dbReference type="PANTHER" id="PTHR30146">
    <property type="entry name" value="LACI-RELATED TRANSCRIPTIONAL REPRESSOR"/>
    <property type="match status" value="1"/>
</dbReference>
<reference evidence="5 6" key="1">
    <citation type="submission" date="2020-08" db="EMBL/GenBank/DDBJ databases">
        <title>Sequencing the genomes of 1000 actinobacteria strains.</title>
        <authorList>
            <person name="Klenk H.-P."/>
        </authorList>
    </citation>
    <scope>NUCLEOTIDE SEQUENCE [LARGE SCALE GENOMIC DNA]</scope>
    <source>
        <strain evidence="5 6">DSM 11053</strain>
    </source>
</reference>
<accession>A0A7W5JVN3</accession>
<dbReference type="CDD" id="cd01392">
    <property type="entry name" value="HTH_LacI"/>
    <property type="match status" value="1"/>
</dbReference>
<dbReference type="Proteomes" id="UP000565572">
    <property type="component" value="Unassembled WGS sequence"/>
</dbReference>
<dbReference type="GO" id="GO:0003700">
    <property type="term" value="F:DNA-binding transcription factor activity"/>
    <property type="evidence" value="ECO:0007669"/>
    <property type="project" value="TreeGrafter"/>
</dbReference>
<evidence type="ECO:0000313" key="5">
    <source>
        <dbReference type="EMBL" id="MBB3327166.1"/>
    </source>
</evidence>
<proteinExistence type="predicted"/>
<comment type="caution">
    <text evidence="5">The sequence shown here is derived from an EMBL/GenBank/DDBJ whole genome shotgun (WGS) entry which is preliminary data.</text>
</comment>
<feature type="domain" description="HTH lacI-type" evidence="4">
    <location>
        <begin position="8"/>
        <end position="62"/>
    </location>
</feature>
<dbReference type="InterPro" id="IPR010982">
    <property type="entry name" value="Lambda_DNA-bd_dom_sf"/>
</dbReference>
<dbReference type="Gene3D" id="3.40.50.2300">
    <property type="match status" value="2"/>
</dbReference>
<dbReference type="PROSITE" id="PS50932">
    <property type="entry name" value="HTH_LACI_2"/>
    <property type="match status" value="1"/>
</dbReference>
<evidence type="ECO:0000256" key="3">
    <source>
        <dbReference type="ARBA" id="ARBA00023163"/>
    </source>
</evidence>
<dbReference type="CDD" id="cd06267">
    <property type="entry name" value="PBP1_LacI_sugar_binding-like"/>
    <property type="match status" value="1"/>
</dbReference>
<evidence type="ECO:0000256" key="2">
    <source>
        <dbReference type="ARBA" id="ARBA00023125"/>
    </source>
</evidence>
<dbReference type="GO" id="GO:0000976">
    <property type="term" value="F:transcription cis-regulatory region binding"/>
    <property type="evidence" value="ECO:0007669"/>
    <property type="project" value="TreeGrafter"/>
</dbReference>
<dbReference type="SMART" id="SM00354">
    <property type="entry name" value="HTH_LACI"/>
    <property type="match status" value="1"/>
</dbReference>
<dbReference type="PANTHER" id="PTHR30146:SF109">
    <property type="entry name" value="HTH-TYPE TRANSCRIPTIONAL REGULATOR GALS"/>
    <property type="match status" value="1"/>
</dbReference>
<dbReference type="PROSITE" id="PS00356">
    <property type="entry name" value="HTH_LACI_1"/>
    <property type="match status" value="1"/>
</dbReference>
<dbReference type="Pfam" id="PF13377">
    <property type="entry name" value="Peripla_BP_3"/>
    <property type="match status" value="1"/>
</dbReference>
<name>A0A7W5JVN3_9ACTN</name>
<organism evidence="5 6">
    <name type="scientific">Microlunatus antarcticus</name>
    <dbReference type="NCBI Taxonomy" id="53388"/>
    <lineage>
        <taxon>Bacteria</taxon>
        <taxon>Bacillati</taxon>
        <taxon>Actinomycetota</taxon>
        <taxon>Actinomycetes</taxon>
        <taxon>Propionibacteriales</taxon>
        <taxon>Propionibacteriaceae</taxon>
        <taxon>Microlunatus</taxon>
    </lineage>
</organism>
<evidence type="ECO:0000256" key="1">
    <source>
        <dbReference type="ARBA" id="ARBA00023015"/>
    </source>
</evidence>
<dbReference type="EMBL" id="JACHZG010000001">
    <property type="protein sequence ID" value="MBB3327166.1"/>
    <property type="molecule type" value="Genomic_DNA"/>
</dbReference>
<keyword evidence="6" id="KW-1185">Reference proteome</keyword>
<keyword evidence="3" id="KW-0804">Transcription</keyword>
<evidence type="ECO:0000259" key="4">
    <source>
        <dbReference type="PROSITE" id="PS50932"/>
    </source>
</evidence>
<dbReference type="AlphaFoldDB" id="A0A7W5JVN3"/>
<dbReference type="Pfam" id="PF00356">
    <property type="entry name" value="LacI"/>
    <property type="match status" value="1"/>
</dbReference>
<keyword evidence="2 5" id="KW-0238">DNA-binding</keyword>
<dbReference type="SUPFAM" id="SSF47413">
    <property type="entry name" value="lambda repressor-like DNA-binding domains"/>
    <property type="match status" value="1"/>
</dbReference>
<keyword evidence="1" id="KW-0805">Transcription regulation</keyword>
<dbReference type="RefSeq" id="WP_183338201.1">
    <property type="nucleotide sequence ID" value="NZ_JACHZG010000001.1"/>
</dbReference>
<dbReference type="SUPFAM" id="SSF53822">
    <property type="entry name" value="Periplasmic binding protein-like I"/>
    <property type="match status" value="1"/>
</dbReference>
<dbReference type="InterPro" id="IPR028082">
    <property type="entry name" value="Peripla_BP_I"/>
</dbReference>
<dbReference type="InterPro" id="IPR000843">
    <property type="entry name" value="HTH_LacI"/>
</dbReference>
<evidence type="ECO:0000313" key="6">
    <source>
        <dbReference type="Proteomes" id="UP000565572"/>
    </source>
</evidence>
<gene>
    <name evidence="5" type="ORF">FHX39_002110</name>
</gene>
<dbReference type="Gene3D" id="1.10.260.40">
    <property type="entry name" value="lambda repressor-like DNA-binding domains"/>
    <property type="match status" value="1"/>
</dbReference>